<keyword evidence="2" id="KW-1185">Reference proteome</keyword>
<reference evidence="1" key="1">
    <citation type="submission" date="2023-07" db="EMBL/GenBank/DDBJ databases">
        <title>A chromosome-level genome assembly of Lolium multiflorum.</title>
        <authorList>
            <person name="Chen Y."/>
            <person name="Copetti D."/>
            <person name="Kolliker R."/>
            <person name="Studer B."/>
        </authorList>
    </citation>
    <scope>NUCLEOTIDE SEQUENCE</scope>
    <source>
        <strain evidence="1">02402/16</strain>
        <tissue evidence="1">Leaf</tissue>
    </source>
</reference>
<dbReference type="Proteomes" id="UP001231189">
    <property type="component" value="Unassembled WGS sequence"/>
</dbReference>
<accession>A0AAD8RDE8</accession>
<evidence type="ECO:0000313" key="2">
    <source>
        <dbReference type="Proteomes" id="UP001231189"/>
    </source>
</evidence>
<protein>
    <submittedName>
        <fullName evidence="1">Uncharacterized protein</fullName>
    </submittedName>
</protein>
<comment type="caution">
    <text evidence="1">The sequence shown here is derived from an EMBL/GenBank/DDBJ whole genome shotgun (WGS) entry which is preliminary data.</text>
</comment>
<dbReference type="EMBL" id="JAUUTY010000006">
    <property type="protein sequence ID" value="KAK1617263.1"/>
    <property type="molecule type" value="Genomic_DNA"/>
</dbReference>
<proteinExistence type="predicted"/>
<dbReference type="AlphaFoldDB" id="A0AAD8RDE8"/>
<name>A0AAD8RDE8_LOLMU</name>
<organism evidence="1 2">
    <name type="scientific">Lolium multiflorum</name>
    <name type="common">Italian ryegrass</name>
    <name type="synonym">Lolium perenne subsp. multiflorum</name>
    <dbReference type="NCBI Taxonomy" id="4521"/>
    <lineage>
        <taxon>Eukaryota</taxon>
        <taxon>Viridiplantae</taxon>
        <taxon>Streptophyta</taxon>
        <taxon>Embryophyta</taxon>
        <taxon>Tracheophyta</taxon>
        <taxon>Spermatophyta</taxon>
        <taxon>Magnoliopsida</taxon>
        <taxon>Liliopsida</taxon>
        <taxon>Poales</taxon>
        <taxon>Poaceae</taxon>
        <taxon>BOP clade</taxon>
        <taxon>Pooideae</taxon>
        <taxon>Poodae</taxon>
        <taxon>Poeae</taxon>
        <taxon>Poeae Chloroplast Group 2 (Poeae type)</taxon>
        <taxon>Loliodinae</taxon>
        <taxon>Loliinae</taxon>
        <taxon>Lolium</taxon>
    </lineage>
</organism>
<sequence length="164" mass="18075">MQARVYEFYVARPELQTPVELPTAAHRELCSRQMSALVREAGVRPLTLMASDPAEDKHEEPMVVWSSRCAATNCWSSRCAATNGWSSRCAATKGLLYSHGSGLQLKHELTETCLLILVPCVGLDDSMRFASKNNQLNQSEGYTGASLALISDIEPKDVIMQLLM</sequence>
<evidence type="ECO:0000313" key="1">
    <source>
        <dbReference type="EMBL" id="KAK1617263.1"/>
    </source>
</evidence>
<gene>
    <name evidence="1" type="ORF">QYE76_022780</name>
</gene>